<feature type="compositionally biased region" description="Basic residues" evidence="1">
    <location>
        <begin position="119"/>
        <end position="131"/>
    </location>
</feature>
<sequence>MGPREAAKTCQSSVASGSTGLTRQSRRRRSKEAPKHTPRLATSLTTCLVASVLIINPTAFPRAAAAPTPSPAPNLAQQPFPTADSYALGTSWSDRGVHAAQHSNLPRSSLDEARERGRADRHHQGSKRARPPRQASLHLEESPAWSETWSMLPDDVTPRFCQQRDDSKSSAYATQLRKRAHLRDDEFQPLPRTPSSAAQLHARAPFPTSRPTKTMQPRGALLSTLSNGRTVVPSAWTSGLASSWRPQDRSVWFQKKAVIIVSIFLAIFIVLIIGAAVFLRDRASDDDELEEYADADDLAVERMREEQPRAIREDDDGDRRSIASRLGSAHRRNTAPRLGDGRGESVEVVYDDDAAGADRERPGLAMDMRPRGVSDPATLDSGDRTSHPLERRGSDQRASSPSVDLRTGYSSSLSPSSGRRLDQSDLNAADTADQDDAEVTPPAYIPSRERNESTGPSVIATLGSRGRPEPAGLEAGASSSFHRPLAGDDDAPPLAPTLDRALAGRGARAEKQPERPVDHNNVSLQAESSVFFDDASRGASQTGAAASRDSLAPFEEAHDASAEGPHSAHVATDDKSVLAAMRAAASAPRAESSAPGYGASDMEILSDLVDESGGNTVLGSAAPSAPSAPPLTLTDDDFERLSSTLDADAASVPEGSRSNSTDREIDFGSESKGKAAMRLPPPPAPSAGLTQYEMPRTTDAWSASGRGTGSSLPPHAPSLALGSGTHAEHRNASARPSAPALLESEERLRRAEEKRREAEAELTIVASSPSDLVQLSSQEHAGTGGLPAYERNPSHGSNAALIAHGAAAPSAPPIGPFREEGSLEGVGAEAFASPQEPAGARRKFTEQTGATQEPSAPPLD</sequence>
<feature type="compositionally biased region" description="Basic and acidic residues" evidence="1">
    <location>
        <begin position="299"/>
        <end position="321"/>
    </location>
</feature>
<feature type="compositionally biased region" description="Basic and acidic residues" evidence="1">
    <location>
        <begin position="744"/>
        <end position="759"/>
    </location>
</feature>
<feature type="compositionally biased region" description="Basic and acidic residues" evidence="1">
    <location>
        <begin position="356"/>
        <end position="372"/>
    </location>
</feature>
<organism evidence="3 4">
    <name type="scientific">Ceraceosorus bombacis</name>
    <dbReference type="NCBI Taxonomy" id="401625"/>
    <lineage>
        <taxon>Eukaryota</taxon>
        <taxon>Fungi</taxon>
        <taxon>Dikarya</taxon>
        <taxon>Basidiomycota</taxon>
        <taxon>Ustilaginomycotina</taxon>
        <taxon>Exobasidiomycetes</taxon>
        <taxon>Ceraceosorales</taxon>
        <taxon>Ceraceosoraceae</taxon>
        <taxon>Ceraceosorus</taxon>
    </lineage>
</organism>
<feature type="compositionally biased region" description="Low complexity" evidence="1">
    <location>
        <begin position="799"/>
        <end position="809"/>
    </location>
</feature>
<dbReference type="Proteomes" id="UP000054845">
    <property type="component" value="Unassembled WGS sequence"/>
</dbReference>
<feature type="compositionally biased region" description="Basic and acidic residues" evidence="1">
    <location>
        <begin position="660"/>
        <end position="673"/>
    </location>
</feature>
<feature type="compositionally biased region" description="Polar residues" evidence="1">
    <location>
        <begin position="9"/>
        <end position="23"/>
    </location>
</feature>
<feature type="compositionally biased region" description="Low complexity" evidence="1">
    <location>
        <begin position="580"/>
        <end position="595"/>
    </location>
</feature>
<protein>
    <submittedName>
        <fullName evidence="3">Uncharacterized protein</fullName>
    </submittedName>
</protein>
<evidence type="ECO:0000313" key="4">
    <source>
        <dbReference type="Proteomes" id="UP000054845"/>
    </source>
</evidence>
<feature type="region of interest" description="Disordered" evidence="1">
    <location>
        <begin position="97"/>
        <end position="142"/>
    </location>
</feature>
<evidence type="ECO:0000313" key="3">
    <source>
        <dbReference type="EMBL" id="CEH15921.1"/>
    </source>
</evidence>
<keyword evidence="2" id="KW-0472">Membrane</keyword>
<feature type="compositionally biased region" description="Basic and acidic residues" evidence="1">
    <location>
        <begin position="109"/>
        <end position="118"/>
    </location>
</feature>
<dbReference type="AlphaFoldDB" id="A0A0P1BI45"/>
<dbReference type="OrthoDB" id="2554800at2759"/>
<proteinExistence type="predicted"/>
<accession>A0A0P1BI45</accession>
<feature type="compositionally biased region" description="Basic and acidic residues" evidence="1">
    <location>
        <begin position="381"/>
        <end position="395"/>
    </location>
</feature>
<feature type="compositionally biased region" description="Polar residues" evidence="1">
    <location>
        <begin position="765"/>
        <end position="780"/>
    </location>
</feature>
<evidence type="ECO:0000256" key="1">
    <source>
        <dbReference type="SAM" id="MobiDB-lite"/>
    </source>
</evidence>
<evidence type="ECO:0000256" key="2">
    <source>
        <dbReference type="SAM" id="Phobius"/>
    </source>
</evidence>
<dbReference type="EMBL" id="CCYA01000273">
    <property type="protein sequence ID" value="CEH15921.1"/>
    <property type="molecule type" value="Genomic_DNA"/>
</dbReference>
<feature type="region of interest" description="Disordered" evidence="1">
    <location>
        <begin position="580"/>
        <end position="599"/>
    </location>
</feature>
<feature type="transmembrane region" description="Helical" evidence="2">
    <location>
        <begin position="257"/>
        <end position="279"/>
    </location>
</feature>
<feature type="region of interest" description="Disordered" evidence="1">
    <location>
        <begin position="63"/>
        <end position="82"/>
    </location>
</feature>
<feature type="region of interest" description="Disordered" evidence="1">
    <location>
        <begin position="1"/>
        <end position="39"/>
    </location>
</feature>
<feature type="compositionally biased region" description="Low complexity" evidence="1">
    <location>
        <begin position="496"/>
        <end position="506"/>
    </location>
</feature>
<feature type="region of interest" description="Disordered" evidence="1">
    <location>
        <begin position="299"/>
        <end position="575"/>
    </location>
</feature>
<feature type="region of interest" description="Disordered" evidence="1">
    <location>
        <begin position="608"/>
        <end position="860"/>
    </location>
</feature>
<keyword evidence="4" id="KW-1185">Reference proteome</keyword>
<keyword evidence="2" id="KW-1133">Transmembrane helix</keyword>
<feature type="compositionally biased region" description="Basic and acidic residues" evidence="1">
    <location>
        <begin position="507"/>
        <end position="518"/>
    </location>
</feature>
<reference evidence="3 4" key="1">
    <citation type="submission" date="2014-09" db="EMBL/GenBank/DDBJ databases">
        <authorList>
            <person name="Magalhaes I.L.F."/>
            <person name="Oliveira U."/>
            <person name="Santos F.R."/>
            <person name="Vidigal T.H.D.A."/>
            <person name="Brescovit A.D."/>
            <person name="Santos A.J."/>
        </authorList>
    </citation>
    <scope>NUCLEOTIDE SEQUENCE [LARGE SCALE GENOMIC DNA]</scope>
</reference>
<keyword evidence="2" id="KW-0812">Transmembrane</keyword>
<feature type="region of interest" description="Disordered" evidence="1">
    <location>
        <begin position="183"/>
        <end position="217"/>
    </location>
</feature>
<name>A0A0P1BI45_9BASI</name>